<feature type="binding site" evidence="5">
    <location>
        <begin position="53"/>
        <end position="54"/>
    </location>
    <ligand>
        <name>3-methyl-2-oxobutanoate</name>
        <dbReference type="ChEBI" id="CHEBI:11851"/>
    </ligand>
</feature>
<dbReference type="InterPro" id="IPR015813">
    <property type="entry name" value="Pyrv/PenolPyrv_kinase-like_dom"/>
</dbReference>
<evidence type="ECO:0000256" key="2">
    <source>
        <dbReference type="ARBA" id="ARBA00011424"/>
    </source>
</evidence>
<feature type="binding site" evidence="5">
    <location>
        <position position="122"/>
    </location>
    <ligand>
        <name>3-methyl-2-oxobutanoate</name>
        <dbReference type="ChEBI" id="CHEBI:11851"/>
    </ligand>
</feature>
<evidence type="ECO:0000313" key="7">
    <source>
        <dbReference type="Proteomes" id="UP001596287"/>
    </source>
</evidence>
<dbReference type="EC" id="2.1.2.11" evidence="5"/>
<dbReference type="InterPro" id="IPR040442">
    <property type="entry name" value="Pyrv_kinase-like_dom_sf"/>
</dbReference>
<gene>
    <name evidence="5 6" type="primary">panB</name>
    <name evidence="6" type="ORF">ACFPVY_02540</name>
</gene>
<feature type="binding site" evidence="5">
    <location>
        <position position="124"/>
    </location>
    <ligand>
        <name>Mg(2+)</name>
        <dbReference type="ChEBI" id="CHEBI:18420"/>
    </ligand>
</feature>
<dbReference type="PANTHER" id="PTHR20881:SF0">
    <property type="entry name" value="3-METHYL-2-OXOBUTANOATE HYDROXYMETHYLTRANSFERASE"/>
    <property type="match status" value="1"/>
</dbReference>
<keyword evidence="7" id="KW-1185">Reference proteome</keyword>
<proteinExistence type="inferred from homology"/>
<dbReference type="CDD" id="cd06557">
    <property type="entry name" value="KPHMT-like"/>
    <property type="match status" value="1"/>
</dbReference>
<dbReference type="PIRSF" id="PIRSF000388">
    <property type="entry name" value="Pantoate_hydroxy_MeTrfase"/>
    <property type="match status" value="1"/>
</dbReference>
<dbReference type="NCBIfam" id="TIGR00222">
    <property type="entry name" value="panB"/>
    <property type="match status" value="1"/>
</dbReference>
<organism evidence="6 7">
    <name type="scientific">Flavobacterium qiangtangense</name>
    <dbReference type="NCBI Taxonomy" id="1442595"/>
    <lineage>
        <taxon>Bacteria</taxon>
        <taxon>Pseudomonadati</taxon>
        <taxon>Bacteroidota</taxon>
        <taxon>Flavobacteriia</taxon>
        <taxon>Flavobacteriales</taxon>
        <taxon>Flavobacteriaceae</taxon>
        <taxon>Flavobacterium</taxon>
    </lineage>
</organism>
<feature type="binding site" evidence="5">
    <location>
        <position position="53"/>
    </location>
    <ligand>
        <name>Mg(2+)</name>
        <dbReference type="ChEBI" id="CHEBI:18420"/>
    </ligand>
</feature>
<dbReference type="NCBIfam" id="NF001452">
    <property type="entry name" value="PRK00311.1"/>
    <property type="match status" value="1"/>
</dbReference>
<comment type="subcellular location">
    <subcellularLocation>
        <location evidence="5">Cytoplasm</location>
    </subcellularLocation>
</comment>
<reference evidence="7" key="1">
    <citation type="journal article" date="2019" name="Int. J. Syst. Evol. Microbiol.">
        <title>The Global Catalogue of Microorganisms (GCM) 10K type strain sequencing project: providing services to taxonomists for standard genome sequencing and annotation.</title>
        <authorList>
            <consortium name="The Broad Institute Genomics Platform"/>
            <consortium name="The Broad Institute Genome Sequencing Center for Infectious Disease"/>
            <person name="Wu L."/>
            <person name="Ma J."/>
        </authorList>
    </citation>
    <scope>NUCLEOTIDE SEQUENCE [LARGE SCALE GENOMIC DNA]</scope>
    <source>
        <strain evidence="7">CCUG 49679</strain>
    </source>
</reference>
<dbReference type="GO" id="GO:0003864">
    <property type="term" value="F:3-methyl-2-oxobutanoate hydroxymethyltransferase activity"/>
    <property type="evidence" value="ECO:0007669"/>
    <property type="project" value="UniProtKB-EC"/>
</dbReference>
<keyword evidence="3 5" id="KW-0566">Pantothenate biosynthesis</keyword>
<dbReference type="RefSeq" id="WP_379790138.1">
    <property type="nucleotide sequence ID" value="NZ_JBHSQB010000003.1"/>
</dbReference>
<comment type="catalytic activity">
    <reaction evidence="5">
        <text>(6R)-5,10-methylene-5,6,7,8-tetrahydrofolate + 3-methyl-2-oxobutanoate + H2O = 2-dehydropantoate + (6S)-5,6,7,8-tetrahydrofolate</text>
        <dbReference type="Rhea" id="RHEA:11824"/>
        <dbReference type="ChEBI" id="CHEBI:11561"/>
        <dbReference type="ChEBI" id="CHEBI:11851"/>
        <dbReference type="ChEBI" id="CHEBI:15377"/>
        <dbReference type="ChEBI" id="CHEBI:15636"/>
        <dbReference type="ChEBI" id="CHEBI:57453"/>
        <dbReference type="EC" id="2.1.2.11"/>
    </reaction>
</comment>
<dbReference type="PANTHER" id="PTHR20881">
    <property type="entry name" value="3-METHYL-2-OXOBUTANOATE HYDROXYMETHYLTRANSFERASE"/>
    <property type="match status" value="1"/>
</dbReference>
<dbReference type="SUPFAM" id="SSF51621">
    <property type="entry name" value="Phosphoenolpyruvate/pyruvate domain"/>
    <property type="match status" value="1"/>
</dbReference>
<dbReference type="Proteomes" id="UP001596287">
    <property type="component" value="Unassembled WGS sequence"/>
</dbReference>
<comment type="cofactor">
    <cofactor evidence="5">
        <name>Mg(2+)</name>
        <dbReference type="ChEBI" id="CHEBI:18420"/>
    </cofactor>
    <text evidence="5">Binds 1 Mg(2+) ion per subunit.</text>
</comment>
<keyword evidence="5" id="KW-0460">Magnesium</keyword>
<comment type="pathway">
    <text evidence="5">Cofactor biosynthesis; (R)-pantothenate biosynthesis; (R)-pantoate from 3-methyl-2-oxobutanoate: step 1/2.</text>
</comment>
<evidence type="ECO:0000256" key="4">
    <source>
        <dbReference type="ARBA" id="ARBA00022679"/>
    </source>
</evidence>
<dbReference type="Gene3D" id="3.20.20.60">
    <property type="entry name" value="Phosphoenolpyruvate-binding domains"/>
    <property type="match status" value="1"/>
</dbReference>
<evidence type="ECO:0000256" key="1">
    <source>
        <dbReference type="ARBA" id="ARBA00008676"/>
    </source>
</evidence>
<keyword evidence="5" id="KW-0963">Cytoplasm</keyword>
<comment type="caution">
    <text evidence="6">The sequence shown here is derived from an EMBL/GenBank/DDBJ whole genome shotgun (WGS) entry which is preliminary data.</text>
</comment>
<evidence type="ECO:0000256" key="3">
    <source>
        <dbReference type="ARBA" id="ARBA00022655"/>
    </source>
</evidence>
<accession>A0ABW1PKI6</accession>
<feature type="binding site" evidence="5">
    <location>
        <position position="92"/>
    </location>
    <ligand>
        <name>3-methyl-2-oxobutanoate</name>
        <dbReference type="ChEBI" id="CHEBI:11851"/>
    </ligand>
</feature>
<feature type="binding site" evidence="5">
    <location>
        <position position="92"/>
    </location>
    <ligand>
        <name>Mg(2+)</name>
        <dbReference type="ChEBI" id="CHEBI:18420"/>
    </ligand>
</feature>
<feature type="active site" description="Proton acceptor" evidence="5">
    <location>
        <position position="191"/>
    </location>
</feature>
<dbReference type="HAMAP" id="MF_00156">
    <property type="entry name" value="PanB"/>
    <property type="match status" value="1"/>
</dbReference>
<name>A0ABW1PKI6_9FLAO</name>
<evidence type="ECO:0000313" key="6">
    <source>
        <dbReference type="EMBL" id="MFC6095510.1"/>
    </source>
</evidence>
<evidence type="ECO:0000256" key="5">
    <source>
        <dbReference type="HAMAP-Rule" id="MF_00156"/>
    </source>
</evidence>
<sequence length="281" mass="30031">MSVAKNISNGKVTVQSFRKMKEKGQKISMLTAYDYTMAKLVDQAGIDAILVGDSAGNVMAGYETTLSVSLDEIIYHAKSVRRAVKNALLVVDMPFGTCSGDPIASLHNAIKIMRETGAEALKIEGGEELLPDISKIIVAGIPVMGHLGLMPQSVHKYGGFGLRAKSDMEAQKLKADAKLLEQAGCFAVTLEKIPAALAEEIASSLTIPVIGIGAGQKVDGQVLVIHDMLGLNQDFLPKFVRSYAKLGETVTKAVSEYITDVKNSDFPSASESYERPAQEAV</sequence>
<dbReference type="InterPro" id="IPR003700">
    <property type="entry name" value="Pantoate_hydroxy_MeTrfase"/>
</dbReference>
<keyword evidence="4 5" id="KW-0808">Transferase</keyword>
<comment type="similarity">
    <text evidence="1 5">Belongs to the PanB family.</text>
</comment>
<dbReference type="EMBL" id="JBHSQB010000003">
    <property type="protein sequence ID" value="MFC6095510.1"/>
    <property type="molecule type" value="Genomic_DNA"/>
</dbReference>
<protein>
    <recommendedName>
        <fullName evidence="5">3-methyl-2-oxobutanoate hydroxymethyltransferase</fullName>
        <ecNumber evidence="5">2.1.2.11</ecNumber>
    </recommendedName>
    <alternativeName>
        <fullName evidence="5">Ketopantoate hydroxymethyltransferase</fullName>
        <shortName evidence="5">KPHMT</shortName>
    </alternativeName>
</protein>
<comment type="function">
    <text evidence="5">Catalyzes the reversible reaction in which hydroxymethyl group from 5,10-methylenetetrahydrofolate is transferred onto alpha-ketoisovalerate to form ketopantoate.</text>
</comment>
<keyword evidence="5" id="KW-0479">Metal-binding</keyword>
<comment type="subunit">
    <text evidence="2 5">Homodecamer; pentamer of dimers.</text>
</comment>
<dbReference type="Pfam" id="PF02548">
    <property type="entry name" value="Pantoate_transf"/>
    <property type="match status" value="1"/>
</dbReference>